<dbReference type="EMBL" id="SPHZ02000006">
    <property type="protein sequence ID" value="KAF0913279.1"/>
    <property type="molecule type" value="Genomic_DNA"/>
</dbReference>
<evidence type="ECO:0000256" key="1">
    <source>
        <dbReference type="SAM" id="MobiDB-lite"/>
    </source>
</evidence>
<keyword evidence="3" id="KW-1185">Reference proteome</keyword>
<protein>
    <submittedName>
        <fullName evidence="2">Uncharacterized protein</fullName>
    </submittedName>
</protein>
<name>A0A6G1DLG5_9ORYZ</name>
<organism evidence="2 3">
    <name type="scientific">Oryza meyeriana var. granulata</name>
    <dbReference type="NCBI Taxonomy" id="110450"/>
    <lineage>
        <taxon>Eukaryota</taxon>
        <taxon>Viridiplantae</taxon>
        <taxon>Streptophyta</taxon>
        <taxon>Embryophyta</taxon>
        <taxon>Tracheophyta</taxon>
        <taxon>Spermatophyta</taxon>
        <taxon>Magnoliopsida</taxon>
        <taxon>Liliopsida</taxon>
        <taxon>Poales</taxon>
        <taxon>Poaceae</taxon>
        <taxon>BOP clade</taxon>
        <taxon>Oryzoideae</taxon>
        <taxon>Oryzeae</taxon>
        <taxon>Oryzinae</taxon>
        <taxon>Oryza</taxon>
        <taxon>Oryza meyeriana</taxon>
    </lineage>
</organism>
<feature type="region of interest" description="Disordered" evidence="1">
    <location>
        <begin position="1"/>
        <end position="20"/>
    </location>
</feature>
<accession>A0A6G1DLG5</accession>
<feature type="region of interest" description="Disordered" evidence="1">
    <location>
        <begin position="37"/>
        <end position="58"/>
    </location>
</feature>
<evidence type="ECO:0000313" key="2">
    <source>
        <dbReference type="EMBL" id="KAF0913279.1"/>
    </source>
</evidence>
<gene>
    <name evidence="2" type="ORF">E2562_021931</name>
</gene>
<dbReference type="Proteomes" id="UP000479710">
    <property type="component" value="Unassembled WGS sequence"/>
</dbReference>
<sequence>MAAGVGVIGDEEPARRRGRGRWRRRCRFWPTVRRSSGDPAVLRAEESRRPPAPVTGGACERSLPIAGVVTAVDLD</sequence>
<dbReference type="AlphaFoldDB" id="A0A6G1DLG5"/>
<evidence type="ECO:0000313" key="3">
    <source>
        <dbReference type="Proteomes" id="UP000479710"/>
    </source>
</evidence>
<comment type="caution">
    <text evidence="2">The sequence shown here is derived from an EMBL/GenBank/DDBJ whole genome shotgun (WGS) entry which is preliminary data.</text>
</comment>
<reference evidence="2 3" key="1">
    <citation type="submission" date="2019-11" db="EMBL/GenBank/DDBJ databases">
        <title>Whole genome sequence of Oryza granulata.</title>
        <authorList>
            <person name="Li W."/>
        </authorList>
    </citation>
    <scope>NUCLEOTIDE SEQUENCE [LARGE SCALE GENOMIC DNA]</scope>
    <source>
        <strain evidence="3">cv. Menghai</strain>
        <tissue evidence="2">Leaf</tissue>
    </source>
</reference>
<proteinExistence type="predicted"/>